<feature type="domain" description="Heparan-alpha-glucosaminide N-acetyltransferase catalytic" evidence="3">
    <location>
        <begin position="18"/>
        <end position="206"/>
    </location>
</feature>
<feature type="domain" description="DUF418" evidence="2">
    <location>
        <begin position="250"/>
        <end position="367"/>
    </location>
</feature>
<reference evidence="4" key="1">
    <citation type="journal article" date="2015" name="BMC Genomics">
        <title>Transcriptome profiling of a Rhizobium leguminosarum bv. trifolii rosR mutant reveals the role of the transcriptional regulator RosR in motility, synthesis of cell-surface components, and other cellular processes.</title>
        <authorList>
            <person name="Rachwal K."/>
            <person name="Matczynska E."/>
            <person name="Janczarek M."/>
        </authorList>
    </citation>
    <scope>NUCLEOTIDE SEQUENCE</scope>
    <source>
        <strain evidence="4">Rt24.2</strain>
    </source>
</reference>
<dbReference type="AlphaFoldDB" id="A0A1B8R8C1"/>
<feature type="transmembrane region" description="Helical" evidence="1">
    <location>
        <begin position="293"/>
        <end position="313"/>
    </location>
</feature>
<evidence type="ECO:0000259" key="2">
    <source>
        <dbReference type="Pfam" id="PF04235"/>
    </source>
</evidence>
<dbReference type="EMBL" id="KX489854">
    <property type="protein sequence ID" value="AOO92218.1"/>
    <property type="molecule type" value="Genomic_DNA"/>
</dbReference>
<feature type="transmembrane region" description="Helical" evidence="1">
    <location>
        <begin position="141"/>
        <end position="159"/>
    </location>
</feature>
<feature type="transmembrane region" description="Helical" evidence="1">
    <location>
        <begin position="333"/>
        <end position="353"/>
    </location>
</feature>
<proteinExistence type="predicted"/>
<evidence type="ECO:0000313" key="4">
    <source>
        <dbReference type="EMBL" id="AOO92218.1"/>
    </source>
</evidence>
<dbReference type="InterPro" id="IPR007349">
    <property type="entry name" value="DUF418"/>
</dbReference>
<keyword evidence="1" id="KW-1133">Transmembrane helix</keyword>
<dbReference type="Pfam" id="PF07786">
    <property type="entry name" value="HGSNAT_cat"/>
    <property type="match status" value="1"/>
</dbReference>
<dbReference type="Pfam" id="PF04235">
    <property type="entry name" value="DUF418"/>
    <property type="match status" value="1"/>
</dbReference>
<evidence type="ECO:0000256" key="1">
    <source>
        <dbReference type="SAM" id="Phobius"/>
    </source>
</evidence>
<feature type="transmembrane region" description="Helical" evidence="1">
    <location>
        <begin position="62"/>
        <end position="79"/>
    </location>
</feature>
<keyword evidence="1" id="KW-0472">Membrane</keyword>
<accession>A0A1B8R8C1</accession>
<evidence type="ECO:0000259" key="3">
    <source>
        <dbReference type="Pfam" id="PF07786"/>
    </source>
</evidence>
<feature type="transmembrane region" description="Helical" evidence="1">
    <location>
        <begin position="264"/>
        <end position="284"/>
    </location>
</feature>
<feature type="transmembrane region" description="Helical" evidence="1">
    <location>
        <begin position="115"/>
        <end position="134"/>
    </location>
</feature>
<dbReference type="PANTHER" id="PTHR30590">
    <property type="entry name" value="INNER MEMBRANE PROTEIN"/>
    <property type="match status" value="1"/>
</dbReference>
<feature type="transmembrane region" description="Helical" evidence="1">
    <location>
        <begin position="91"/>
        <end position="109"/>
    </location>
</feature>
<feature type="transmembrane region" description="Helical" evidence="1">
    <location>
        <begin position="179"/>
        <end position="200"/>
    </location>
</feature>
<sequence>MARNSSIEGPSDGSAEDRLVDIDLARGLAVFGMYAAHVGGDPIPDDLGLIGNLMELPLGRSSALFAVLAGFSIILITGRKARKSGEAGRQAVARVAIRALVLLAIGSILTRLGTGIAVILKTYGICFLLVLPLYRRSAQQLGLLAAGTALVLPQMRFLLKLFGPEGSLNPVFDFMVHGAYPAMTWVPFVIAGMAIARLSLNTQAMHWRLGLEGVALAVLGYGGSWLALRLLPVPAVFREPLDSWWYLDSPWSLLVAAPHSETTFSILGNTGCAMIVLAACWLAMDGLPHLRKLVWPIIAVGSMSLTAYVLHIVGVAYLERIMGIDALEEDGSLSVLFGFVVVISTFAVLWLRAFQRGPMEVLMGRITDLAHHIR</sequence>
<keyword evidence="1" id="KW-0812">Transmembrane</keyword>
<feature type="transmembrane region" description="Helical" evidence="1">
    <location>
        <begin position="209"/>
        <end position="228"/>
    </location>
</feature>
<protein>
    <submittedName>
        <fullName evidence="4">Membrane protein</fullName>
    </submittedName>
</protein>
<dbReference type="RefSeq" id="WP_065277221.1">
    <property type="nucleotide sequence ID" value="NZ_MAMO01000104.1"/>
</dbReference>
<dbReference type="PANTHER" id="PTHR30590:SF3">
    <property type="entry name" value="HYPOTHETICAL MEMBRANE SPANNING PROTEIN"/>
    <property type="match status" value="1"/>
</dbReference>
<dbReference type="InterPro" id="IPR012429">
    <property type="entry name" value="HGSNAT_cat"/>
</dbReference>
<organism evidence="4">
    <name type="scientific">Rhizobium leguminosarum bv. trifolii</name>
    <dbReference type="NCBI Taxonomy" id="386"/>
    <lineage>
        <taxon>Bacteria</taxon>
        <taxon>Pseudomonadati</taxon>
        <taxon>Pseudomonadota</taxon>
        <taxon>Alphaproteobacteria</taxon>
        <taxon>Hyphomicrobiales</taxon>
        <taxon>Rhizobiaceae</taxon>
        <taxon>Rhizobium/Agrobacterium group</taxon>
        <taxon>Rhizobium</taxon>
    </lineage>
</organism>
<name>A0A1B8R8C1_RHILT</name>
<reference evidence="4" key="2">
    <citation type="journal article" date="2016" name="Front. Microbiol.">
        <title>The Regulatory Protein RosR Affects Rhizobium leguminosarum bv. trifolii Protein Profiles, Cell Surface Properties, and Symbiosis with Clover.</title>
        <authorList>
            <person name="Rachwal K."/>
            <person name="Boguszewska A."/>
            <person name="Kopcinska J."/>
            <person name="Karas M."/>
            <person name="Tchorzewski M."/>
            <person name="Janczarek M."/>
        </authorList>
    </citation>
    <scope>NUCLEOTIDE SEQUENCE</scope>
    <source>
        <strain evidence="4">Rt24.2</strain>
    </source>
</reference>
<dbReference type="InterPro" id="IPR052529">
    <property type="entry name" value="Bact_Transport_Assoc"/>
</dbReference>